<sequence>MSRTAQNRQTRQTRQPGRWGRLLRTGILAAVLAVVAFVVPNSGVAPTYFSLVKFEHAEGVDTDPDVIWILAVGSDARRGQDPLRSRGDTLQLVGLDTRTGAATTIGIPRDSWVSIPGYGSNRVNAALYFGGPQLLGETVAGLIGIEPDYVFVASFWGVEQVAKDIGPITVDNPVSFSDPYLKPKGFKAGKVVLSGYNVVSFARIRKNLAGGDFDRSANQQRVLKGFQAKVAENADKPGWIENGVLSVIDNVHTDLDPAELFAIAQAVAQVDPRKITNCVVPGGIGNVGAASVVLPNTSTAKRYGDDARNDATIKRC</sequence>
<gene>
    <name evidence="4" type="ORF">SHK19_14675</name>
</gene>
<keyword evidence="5" id="KW-1185">Reference proteome</keyword>
<evidence type="ECO:0000313" key="5">
    <source>
        <dbReference type="Proteomes" id="UP001327225"/>
    </source>
</evidence>
<accession>A0ABZ0ZLR9</accession>
<evidence type="ECO:0000256" key="2">
    <source>
        <dbReference type="SAM" id="Phobius"/>
    </source>
</evidence>
<keyword evidence="2" id="KW-1133">Transmembrane helix</keyword>
<protein>
    <submittedName>
        <fullName evidence="4">LCP family protein</fullName>
    </submittedName>
</protein>
<dbReference type="InterPro" id="IPR004474">
    <property type="entry name" value="LytR_CpsA_psr"/>
</dbReference>
<keyword evidence="2" id="KW-0812">Transmembrane</keyword>
<proteinExistence type="inferred from homology"/>
<feature type="domain" description="Cell envelope-related transcriptional attenuator" evidence="3">
    <location>
        <begin position="86"/>
        <end position="230"/>
    </location>
</feature>
<dbReference type="NCBIfam" id="TIGR00350">
    <property type="entry name" value="lytR_cpsA_psr"/>
    <property type="match status" value="1"/>
</dbReference>
<dbReference type="Gene3D" id="3.40.630.190">
    <property type="entry name" value="LCP protein"/>
    <property type="match status" value="1"/>
</dbReference>
<organism evidence="4 5">
    <name type="scientific">Nocardioides bizhenqiangii</name>
    <dbReference type="NCBI Taxonomy" id="3095076"/>
    <lineage>
        <taxon>Bacteria</taxon>
        <taxon>Bacillati</taxon>
        <taxon>Actinomycetota</taxon>
        <taxon>Actinomycetes</taxon>
        <taxon>Propionibacteriales</taxon>
        <taxon>Nocardioidaceae</taxon>
        <taxon>Nocardioides</taxon>
    </lineage>
</organism>
<feature type="transmembrane region" description="Helical" evidence="2">
    <location>
        <begin position="21"/>
        <end position="39"/>
    </location>
</feature>
<dbReference type="RefSeq" id="WP_322455723.1">
    <property type="nucleotide sequence ID" value="NZ_CP141059.1"/>
</dbReference>
<keyword evidence="2" id="KW-0472">Membrane</keyword>
<evidence type="ECO:0000256" key="1">
    <source>
        <dbReference type="ARBA" id="ARBA00006068"/>
    </source>
</evidence>
<evidence type="ECO:0000259" key="3">
    <source>
        <dbReference type="Pfam" id="PF03816"/>
    </source>
</evidence>
<dbReference type="PANTHER" id="PTHR33392:SF6">
    <property type="entry name" value="POLYISOPRENYL-TEICHOIC ACID--PEPTIDOGLYCAN TEICHOIC ACID TRANSFERASE TAGU"/>
    <property type="match status" value="1"/>
</dbReference>
<dbReference type="EMBL" id="CP141059">
    <property type="protein sequence ID" value="WQQ25205.1"/>
    <property type="molecule type" value="Genomic_DNA"/>
</dbReference>
<name>A0ABZ0ZLR9_9ACTN</name>
<dbReference type="Proteomes" id="UP001327225">
    <property type="component" value="Chromosome"/>
</dbReference>
<comment type="similarity">
    <text evidence="1">Belongs to the LytR/CpsA/Psr (LCP) family.</text>
</comment>
<dbReference type="InterPro" id="IPR050922">
    <property type="entry name" value="LytR/CpsA/Psr_CW_biosynth"/>
</dbReference>
<reference evidence="5" key="1">
    <citation type="submission" date="2023-12" db="EMBL/GenBank/DDBJ databases">
        <title>Novel species in genus Nocardioides.</title>
        <authorList>
            <person name="Zhou H."/>
        </authorList>
    </citation>
    <scope>NUCLEOTIDE SEQUENCE [LARGE SCALE GENOMIC DNA]</scope>
    <source>
        <strain evidence="5">HM61</strain>
    </source>
</reference>
<evidence type="ECO:0000313" key="4">
    <source>
        <dbReference type="EMBL" id="WQQ25205.1"/>
    </source>
</evidence>
<dbReference type="PANTHER" id="PTHR33392">
    <property type="entry name" value="POLYISOPRENYL-TEICHOIC ACID--PEPTIDOGLYCAN TEICHOIC ACID TRANSFERASE TAGU"/>
    <property type="match status" value="1"/>
</dbReference>
<dbReference type="Pfam" id="PF03816">
    <property type="entry name" value="LytR_cpsA_psr"/>
    <property type="match status" value="1"/>
</dbReference>